<dbReference type="Proteomes" id="UP000445000">
    <property type="component" value="Unassembled WGS sequence"/>
</dbReference>
<dbReference type="AlphaFoldDB" id="A0A829Y4U8"/>
<organism evidence="2 3">
    <name type="scientific">Steroidobacter agaridevorans</name>
    <dbReference type="NCBI Taxonomy" id="2695856"/>
    <lineage>
        <taxon>Bacteria</taxon>
        <taxon>Pseudomonadati</taxon>
        <taxon>Pseudomonadota</taxon>
        <taxon>Gammaproteobacteria</taxon>
        <taxon>Steroidobacterales</taxon>
        <taxon>Steroidobacteraceae</taxon>
        <taxon>Steroidobacter</taxon>
    </lineage>
</organism>
<sequence length="304" mass="32196">MNKAHFISALLATACALPASAATYTFVVAGLGGEPGYEQRFREHAAAVASAAEKAAGSTANVISLSGDAARADAVKRDIKTLAARMNANDSAVIVLIGHGSYDGENYRFNLPGPDLTDSELARLFDELPARDQLIINATSASGAVIERWQKPRRVVITATKNGGEKTATRFAQFWAQAVASEAADTNKDQIVTAAEAYAFATNQIAAAFKAETSMATEHARMEGNDAGRFTLARLGAGEVMPDNPEVAALLSQRGAIELDLNRVKEQKASLPDTQYYDQLEEVLVRLALLQKEIDAKAGGGATP</sequence>
<dbReference type="PROSITE" id="PS51257">
    <property type="entry name" value="PROKAR_LIPOPROTEIN"/>
    <property type="match status" value="1"/>
</dbReference>
<comment type="caution">
    <text evidence="2">The sequence shown here is derived from an EMBL/GenBank/DDBJ whole genome shotgun (WGS) entry which is preliminary data.</text>
</comment>
<evidence type="ECO:0008006" key="4">
    <source>
        <dbReference type="Google" id="ProtNLM"/>
    </source>
</evidence>
<protein>
    <recommendedName>
        <fullName evidence="4">Peptidase C14 caspase catalytic subunit p20</fullName>
    </recommendedName>
</protein>
<dbReference type="Gene3D" id="3.40.50.1460">
    <property type="match status" value="1"/>
</dbReference>
<keyword evidence="3" id="KW-1185">Reference proteome</keyword>
<evidence type="ECO:0000256" key="1">
    <source>
        <dbReference type="SAM" id="SignalP"/>
    </source>
</evidence>
<evidence type="ECO:0000313" key="3">
    <source>
        <dbReference type="Proteomes" id="UP000445000"/>
    </source>
</evidence>
<dbReference type="RefSeq" id="WP_161810166.1">
    <property type="nucleotide sequence ID" value="NZ_BLJN01000001.1"/>
</dbReference>
<feature type="chain" id="PRO_5032945472" description="Peptidase C14 caspase catalytic subunit p20" evidence="1">
    <location>
        <begin position="22"/>
        <end position="304"/>
    </location>
</feature>
<keyword evidence="1" id="KW-0732">Signal</keyword>
<name>A0A829Y4U8_9GAMM</name>
<accession>A0A829Y4U8</accession>
<dbReference type="EMBL" id="BLJN01000001">
    <property type="protein sequence ID" value="GFE78240.1"/>
    <property type="molecule type" value="Genomic_DNA"/>
</dbReference>
<gene>
    <name evidence="2" type="ORF">GCM10011487_02400</name>
</gene>
<feature type="signal peptide" evidence="1">
    <location>
        <begin position="1"/>
        <end position="21"/>
    </location>
</feature>
<proteinExistence type="predicted"/>
<evidence type="ECO:0000313" key="2">
    <source>
        <dbReference type="EMBL" id="GFE78240.1"/>
    </source>
</evidence>
<reference evidence="3" key="1">
    <citation type="submission" date="2020-01" db="EMBL/GenBank/DDBJ databases">
        <title>'Steroidobacter agaridevorans' sp. nov., agar-degrading bacteria isolated from rhizosphere soils.</title>
        <authorList>
            <person name="Ikenaga M."/>
            <person name="Kataoka M."/>
            <person name="Murouchi A."/>
            <person name="Katsuragi S."/>
            <person name="Sakai M."/>
        </authorList>
    </citation>
    <scope>NUCLEOTIDE SEQUENCE [LARGE SCALE GENOMIC DNA]</scope>
    <source>
        <strain evidence="3">YU21-B</strain>
    </source>
</reference>